<dbReference type="GO" id="GO:0020037">
    <property type="term" value="F:heme binding"/>
    <property type="evidence" value="ECO:0007669"/>
    <property type="project" value="InterPro"/>
</dbReference>
<keyword evidence="11" id="KW-0472">Membrane</keyword>
<dbReference type="Proteomes" id="UP001201163">
    <property type="component" value="Unassembled WGS sequence"/>
</dbReference>
<dbReference type="GO" id="GO:0005506">
    <property type="term" value="F:iron ion binding"/>
    <property type="evidence" value="ECO:0007669"/>
    <property type="project" value="InterPro"/>
</dbReference>
<keyword evidence="15" id="KW-1185">Reference proteome</keyword>
<comment type="cofactor">
    <cofactor evidence="1">
        <name>heme</name>
        <dbReference type="ChEBI" id="CHEBI:30413"/>
    </cofactor>
</comment>
<evidence type="ECO:0000256" key="1">
    <source>
        <dbReference type="ARBA" id="ARBA00001971"/>
    </source>
</evidence>
<feature type="compositionally biased region" description="Polar residues" evidence="13">
    <location>
        <begin position="36"/>
        <end position="47"/>
    </location>
</feature>
<dbReference type="GO" id="GO:0016705">
    <property type="term" value="F:oxidoreductase activity, acting on paired donors, with incorporation or reduction of molecular oxygen"/>
    <property type="evidence" value="ECO:0007669"/>
    <property type="project" value="InterPro"/>
</dbReference>
<reference evidence="14" key="1">
    <citation type="submission" date="2022-01" db="EMBL/GenBank/DDBJ databases">
        <title>Comparative genomics reveals a dynamic genome evolution in the ectomycorrhizal milk-cap (Lactarius) mushrooms.</title>
        <authorList>
            <consortium name="DOE Joint Genome Institute"/>
            <person name="Lebreton A."/>
            <person name="Tang N."/>
            <person name="Kuo A."/>
            <person name="LaButti K."/>
            <person name="Drula E."/>
            <person name="Barry K."/>
            <person name="Clum A."/>
            <person name="Lipzen A."/>
            <person name="Mousain D."/>
            <person name="Ng V."/>
            <person name="Wang R."/>
            <person name="Wang X."/>
            <person name="Dai Y."/>
            <person name="Henrissat B."/>
            <person name="Grigoriev I.V."/>
            <person name="Guerin-Laguette A."/>
            <person name="Yu F."/>
            <person name="Martin F.M."/>
        </authorList>
    </citation>
    <scope>NUCLEOTIDE SEQUENCE</scope>
    <source>
        <strain evidence="14">QP</strain>
    </source>
</reference>
<dbReference type="PANTHER" id="PTHR46300:SF2">
    <property type="entry name" value="CYTOCHROME P450 MONOOXYGENASE ALNH-RELATED"/>
    <property type="match status" value="1"/>
</dbReference>
<dbReference type="InterPro" id="IPR050364">
    <property type="entry name" value="Cytochrome_P450_fung"/>
</dbReference>
<dbReference type="InterPro" id="IPR001128">
    <property type="entry name" value="Cyt_P450"/>
</dbReference>
<evidence type="ECO:0000313" key="15">
    <source>
        <dbReference type="Proteomes" id="UP001201163"/>
    </source>
</evidence>
<dbReference type="Pfam" id="PF00067">
    <property type="entry name" value="p450"/>
    <property type="match status" value="1"/>
</dbReference>
<evidence type="ECO:0000256" key="11">
    <source>
        <dbReference type="ARBA" id="ARBA00023136"/>
    </source>
</evidence>
<evidence type="ECO:0000256" key="4">
    <source>
        <dbReference type="ARBA" id="ARBA00022617"/>
    </source>
</evidence>
<protein>
    <submittedName>
        <fullName evidence="14">Cytochrome P450</fullName>
    </submittedName>
</protein>
<keyword evidence="9 12" id="KW-0408">Iron</keyword>
<dbReference type="SUPFAM" id="SSF48264">
    <property type="entry name" value="Cytochrome P450"/>
    <property type="match status" value="1"/>
</dbReference>
<dbReference type="Gene3D" id="1.10.630.10">
    <property type="entry name" value="Cytochrome P450"/>
    <property type="match status" value="1"/>
</dbReference>
<gene>
    <name evidence="14" type="ORF">EDB92DRAFT_1818623</name>
</gene>
<evidence type="ECO:0000256" key="6">
    <source>
        <dbReference type="ARBA" id="ARBA00022723"/>
    </source>
</evidence>
<evidence type="ECO:0000256" key="5">
    <source>
        <dbReference type="ARBA" id="ARBA00022692"/>
    </source>
</evidence>
<keyword evidence="10 12" id="KW-0503">Monooxygenase</keyword>
<dbReference type="InterPro" id="IPR017972">
    <property type="entry name" value="Cyt_P450_CS"/>
</dbReference>
<dbReference type="GO" id="GO:0004497">
    <property type="term" value="F:monooxygenase activity"/>
    <property type="evidence" value="ECO:0007669"/>
    <property type="project" value="UniProtKB-KW"/>
</dbReference>
<evidence type="ECO:0000313" key="14">
    <source>
        <dbReference type="EMBL" id="KAH8985566.1"/>
    </source>
</evidence>
<dbReference type="AlphaFoldDB" id="A0AAD4L9K2"/>
<dbReference type="PROSITE" id="PS00086">
    <property type="entry name" value="CYTOCHROME_P450"/>
    <property type="match status" value="1"/>
</dbReference>
<keyword evidence="6 12" id="KW-0479">Metal-binding</keyword>
<comment type="caution">
    <text evidence="14">The sequence shown here is derived from an EMBL/GenBank/DDBJ whole genome shotgun (WGS) entry which is preliminary data.</text>
</comment>
<evidence type="ECO:0000256" key="8">
    <source>
        <dbReference type="ARBA" id="ARBA00023002"/>
    </source>
</evidence>
<feature type="region of interest" description="Disordered" evidence="13">
    <location>
        <begin position="30"/>
        <end position="50"/>
    </location>
</feature>
<keyword evidence="4 12" id="KW-0349">Heme</keyword>
<keyword evidence="5" id="KW-0812">Transmembrane</keyword>
<organism evidence="14 15">
    <name type="scientific">Lactarius akahatsu</name>
    <dbReference type="NCBI Taxonomy" id="416441"/>
    <lineage>
        <taxon>Eukaryota</taxon>
        <taxon>Fungi</taxon>
        <taxon>Dikarya</taxon>
        <taxon>Basidiomycota</taxon>
        <taxon>Agaricomycotina</taxon>
        <taxon>Agaricomycetes</taxon>
        <taxon>Russulales</taxon>
        <taxon>Russulaceae</taxon>
        <taxon>Lactarius</taxon>
    </lineage>
</organism>
<name>A0AAD4L9K2_9AGAM</name>
<evidence type="ECO:0000256" key="3">
    <source>
        <dbReference type="ARBA" id="ARBA00010617"/>
    </source>
</evidence>
<proteinExistence type="inferred from homology"/>
<evidence type="ECO:0000256" key="12">
    <source>
        <dbReference type="RuleBase" id="RU000461"/>
    </source>
</evidence>
<dbReference type="PANTHER" id="PTHR46300">
    <property type="entry name" value="P450, PUTATIVE (EUROFUNG)-RELATED-RELATED"/>
    <property type="match status" value="1"/>
</dbReference>
<evidence type="ECO:0000256" key="7">
    <source>
        <dbReference type="ARBA" id="ARBA00022989"/>
    </source>
</evidence>
<dbReference type="EMBL" id="JAKELL010000062">
    <property type="protein sequence ID" value="KAH8985566.1"/>
    <property type="molecule type" value="Genomic_DNA"/>
</dbReference>
<comment type="similarity">
    <text evidence="3 12">Belongs to the cytochrome P450 family.</text>
</comment>
<dbReference type="InterPro" id="IPR036396">
    <property type="entry name" value="Cyt_P450_sf"/>
</dbReference>
<evidence type="ECO:0000256" key="2">
    <source>
        <dbReference type="ARBA" id="ARBA00004370"/>
    </source>
</evidence>
<evidence type="ECO:0000256" key="10">
    <source>
        <dbReference type="ARBA" id="ARBA00023033"/>
    </source>
</evidence>
<keyword evidence="7" id="KW-1133">Transmembrane helix</keyword>
<accession>A0AAD4L9K2</accession>
<evidence type="ECO:0000256" key="9">
    <source>
        <dbReference type="ARBA" id="ARBA00023004"/>
    </source>
</evidence>
<dbReference type="GO" id="GO:0016020">
    <property type="term" value="C:membrane"/>
    <property type="evidence" value="ECO:0007669"/>
    <property type="project" value="UniProtKB-SubCell"/>
</dbReference>
<keyword evidence="8 12" id="KW-0560">Oxidoreductase</keyword>
<evidence type="ECO:0000256" key="13">
    <source>
        <dbReference type="SAM" id="MobiDB-lite"/>
    </source>
</evidence>
<sequence length="193" mass="21207">MYQRLLRKVVDDLANGIDRPSFGPTIIKTQSKHAADQNSSKPGSSGICSPRVGKQRLLHCSGGFSPCSSIPMSKPAPMPELDEVVGRGRPPSFADIPFLPYIRAMYEGMFIPKGTIILQNVRVLNFDPEVFGSNMAEFDPSRYLDEKGQVMTLIEGREEGHMQFGFGRRVCLGGTSRKGRSGSNLRHCFGDAV</sequence>
<comment type="subcellular location">
    <subcellularLocation>
        <location evidence="2">Membrane</location>
    </subcellularLocation>
</comment>